<dbReference type="PANTHER" id="PTHR30344">
    <property type="entry name" value="6-PHOSPHOGLUCONOLACTONASE-RELATED"/>
    <property type="match status" value="1"/>
</dbReference>
<proteinExistence type="inferred from homology"/>
<protein>
    <submittedName>
        <fullName evidence="2">Lactonase family protein</fullName>
    </submittedName>
</protein>
<evidence type="ECO:0000313" key="3">
    <source>
        <dbReference type="Proteomes" id="UP000272464"/>
    </source>
</evidence>
<dbReference type="EMBL" id="RZNX01000011">
    <property type="protein sequence ID" value="RUT28184.1"/>
    <property type="molecule type" value="Genomic_DNA"/>
</dbReference>
<organism evidence="2 3">
    <name type="scientific">Paenibacillus zeisoli</name>
    <dbReference type="NCBI Taxonomy" id="2496267"/>
    <lineage>
        <taxon>Bacteria</taxon>
        <taxon>Bacillati</taxon>
        <taxon>Bacillota</taxon>
        <taxon>Bacilli</taxon>
        <taxon>Bacillales</taxon>
        <taxon>Paenibacillaceae</taxon>
        <taxon>Paenibacillus</taxon>
    </lineage>
</organism>
<dbReference type="Gene3D" id="2.130.10.10">
    <property type="entry name" value="YVTN repeat-like/Quinoprotein amine dehydrogenase"/>
    <property type="match status" value="1"/>
</dbReference>
<dbReference type="GO" id="GO:0017057">
    <property type="term" value="F:6-phosphogluconolactonase activity"/>
    <property type="evidence" value="ECO:0007669"/>
    <property type="project" value="TreeGrafter"/>
</dbReference>
<dbReference type="AlphaFoldDB" id="A0A433X251"/>
<dbReference type="FunFam" id="2.130.10.10:FF:000306">
    <property type="entry name" value="3-carboxymuconate cyclase"/>
    <property type="match status" value="1"/>
</dbReference>
<dbReference type="Pfam" id="PF10282">
    <property type="entry name" value="Lactonase"/>
    <property type="match status" value="1"/>
</dbReference>
<comment type="similarity">
    <text evidence="1">Belongs to the cycloisomerase 2 family.</text>
</comment>
<name>A0A433X251_9BACL</name>
<dbReference type="InterPro" id="IPR015943">
    <property type="entry name" value="WD40/YVTN_repeat-like_dom_sf"/>
</dbReference>
<evidence type="ECO:0000256" key="1">
    <source>
        <dbReference type="ARBA" id="ARBA00005564"/>
    </source>
</evidence>
<dbReference type="Proteomes" id="UP000272464">
    <property type="component" value="Unassembled WGS sequence"/>
</dbReference>
<dbReference type="GO" id="GO:0005829">
    <property type="term" value="C:cytosol"/>
    <property type="evidence" value="ECO:0007669"/>
    <property type="project" value="TreeGrafter"/>
</dbReference>
<dbReference type="InterPro" id="IPR011048">
    <property type="entry name" value="Haem_d1_sf"/>
</dbReference>
<dbReference type="PANTHER" id="PTHR30344:SF1">
    <property type="entry name" value="6-PHOSPHOGLUCONOLACTONASE"/>
    <property type="match status" value="1"/>
</dbReference>
<dbReference type="OrthoDB" id="9790815at2"/>
<dbReference type="InterPro" id="IPR050282">
    <property type="entry name" value="Cycloisomerase_2"/>
</dbReference>
<dbReference type="InterPro" id="IPR019405">
    <property type="entry name" value="Lactonase_7-beta_prop"/>
</dbReference>
<reference evidence="2 3" key="1">
    <citation type="submission" date="2018-12" db="EMBL/GenBank/DDBJ databases">
        <authorList>
            <person name="Sun L."/>
            <person name="Chen Z."/>
        </authorList>
    </citation>
    <scope>NUCLEOTIDE SEQUENCE [LARGE SCALE GENOMIC DNA]</scope>
    <source>
        <strain evidence="2 3">3-5-3</strain>
    </source>
</reference>
<dbReference type="RefSeq" id="WP_127200725.1">
    <property type="nucleotide sequence ID" value="NZ_RZNX01000011.1"/>
</dbReference>
<keyword evidence="3" id="KW-1185">Reference proteome</keyword>
<dbReference type="SUPFAM" id="SSF51004">
    <property type="entry name" value="C-terminal (heme d1) domain of cytochrome cd1-nitrite reductase"/>
    <property type="match status" value="1"/>
</dbReference>
<gene>
    <name evidence="2" type="ORF">EJP77_18120</name>
</gene>
<evidence type="ECO:0000313" key="2">
    <source>
        <dbReference type="EMBL" id="RUT28184.1"/>
    </source>
</evidence>
<sequence>MLFIGSYAEAEGPGVYVYELKADSGELNQLDQVSGLKNPTFLNVDEQNHKLYALTEATVNGSKGGAAASYQIDTNTGKLRELNREVNLESTTCHINRDADNKYLVVSSYHGGTVGLVALNADGTIGELLDTKQHSGHGADPERQDKPHVHSAFFSPDGRFLFVSDLGIDIVRAYTINEANRTLEFHADTHLPPGSGPRHLTFHPSGKYVYIINEVNSTIAAFTYDEEAGKLAALEVVPTLPEDYKGENTTAEIAVSKDGRYLYGSNRGHDSIVVYSIDQDSGRLTYVEHVSTEGEHPRHFALTPDGSHLIAANRDSNNLVVFRVDKETGRLSFTGTTAEVSKPVCVKPVQF</sequence>
<accession>A0A433X251</accession>
<comment type="caution">
    <text evidence="2">The sequence shown here is derived from an EMBL/GenBank/DDBJ whole genome shotgun (WGS) entry which is preliminary data.</text>
</comment>